<protein>
    <recommendedName>
        <fullName evidence="3">IS1 family transposase</fullName>
    </recommendedName>
</protein>
<keyword evidence="2" id="KW-1185">Reference proteome</keyword>
<organism evidence="1 2">
    <name type="scientific">Photobacterium arenosum</name>
    <dbReference type="NCBI Taxonomy" id="2774143"/>
    <lineage>
        <taxon>Bacteria</taxon>
        <taxon>Pseudomonadati</taxon>
        <taxon>Pseudomonadota</taxon>
        <taxon>Gammaproteobacteria</taxon>
        <taxon>Vibrionales</taxon>
        <taxon>Vibrionaceae</taxon>
        <taxon>Photobacterium</taxon>
    </lineage>
</organism>
<sequence length="54" mass="6255">MCPHCKSKSVPLRIRRTMLDKIINKNSHKFQCSRCSKHYFIKLGSYVGAATTNR</sequence>
<proteinExistence type="predicted"/>
<evidence type="ECO:0000313" key="2">
    <source>
        <dbReference type="Proteomes" id="UP000649768"/>
    </source>
</evidence>
<evidence type="ECO:0000313" key="1">
    <source>
        <dbReference type="EMBL" id="MBD8511476.1"/>
    </source>
</evidence>
<name>A0ABR9BJ41_9GAMM</name>
<reference evidence="1 2" key="1">
    <citation type="submission" date="2020-09" db="EMBL/GenBank/DDBJ databases">
        <title>Photobacterium sp. CAU 1568 isolated from sand of Sido Beach.</title>
        <authorList>
            <person name="Kim W."/>
        </authorList>
    </citation>
    <scope>NUCLEOTIDE SEQUENCE [LARGE SCALE GENOMIC DNA]</scope>
    <source>
        <strain evidence="1 2">CAU 1568</strain>
    </source>
</reference>
<dbReference type="EMBL" id="JACYTP010000001">
    <property type="protein sequence ID" value="MBD8511476.1"/>
    <property type="molecule type" value="Genomic_DNA"/>
</dbReference>
<gene>
    <name evidence="1" type="ORF">IFO68_02010</name>
</gene>
<comment type="caution">
    <text evidence="1">The sequence shown here is derived from an EMBL/GenBank/DDBJ whole genome shotgun (WGS) entry which is preliminary data.</text>
</comment>
<evidence type="ECO:0008006" key="3">
    <source>
        <dbReference type="Google" id="ProtNLM"/>
    </source>
</evidence>
<accession>A0ABR9BJ41</accession>
<dbReference type="Proteomes" id="UP000649768">
    <property type="component" value="Unassembled WGS sequence"/>
</dbReference>